<keyword evidence="3" id="KW-1185">Reference proteome</keyword>
<sequence>MVTGRGGVGGVSGSQLGRRIVHVRIRRAALVQAAPGVSNSTSSRRLWPVANARPCSLMIEAVPGRGATPQPARRGQIQLRAHPNSAQAHDKDRRSHITVREQGCGVGQSDR</sequence>
<proteinExistence type="predicted"/>
<dbReference type="AlphaFoldDB" id="A0A176VPC1"/>
<accession>A0A176VPC1</accession>
<organism evidence="2 3">
    <name type="scientific">Marchantia polymorpha subsp. ruderalis</name>
    <dbReference type="NCBI Taxonomy" id="1480154"/>
    <lineage>
        <taxon>Eukaryota</taxon>
        <taxon>Viridiplantae</taxon>
        <taxon>Streptophyta</taxon>
        <taxon>Embryophyta</taxon>
        <taxon>Marchantiophyta</taxon>
        <taxon>Marchantiopsida</taxon>
        <taxon>Marchantiidae</taxon>
        <taxon>Marchantiales</taxon>
        <taxon>Marchantiaceae</taxon>
        <taxon>Marchantia</taxon>
    </lineage>
</organism>
<gene>
    <name evidence="2" type="ORF">AXG93_412s1320</name>
</gene>
<evidence type="ECO:0000313" key="3">
    <source>
        <dbReference type="Proteomes" id="UP000077202"/>
    </source>
</evidence>
<name>A0A176VPC1_MARPO</name>
<evidence type="ECO:0000256" key="1">
    <source>
        <dbReference type="SAM" id="MobiDB-lite"/>
    </source>
</evidence>
<dbReference type="Proteomes" id="UP000077202">
    <property type="component" value="Unassembled WGS sequence"/>
</dbReference>
<comment type="caution">
    <text evidence="2">The sequence shown here is derived from an EMBL/GenBank/DDBJ whole genome shotgun (WGS) entry which is preliminary data.</text>
</comment>
<evidence type="ECO:0000313" key="2">
    <source>
        <dbReference type="EMBL" id="OAE22243.1"/>
    </source>
</evidence>
<reference evidence="2" key="1">
    <citation type="submission" date="2016-03" db="EMBL/GenBank/DDBJ databases">
        <title>Mechanisms controlling the formation of the plant cell surface in tip-growing cells are functionally conserved among land plants.</title>
        <authorList>
            <person name="Honkanen S."/>
            <person name="Jones V.A."/>
            <person name="Morieri G."/>
            <person name="Champion C."/>
            <person name="Hetherington A.J."/>
            <person name="Kelly S."/>
            <person name="Saint-Marcoux D."/>
            <person name="Proust H."/>
            <person name="Prescott H."/>
            <person name="Dolan L."/>
        </authorList>
    </citation>
    <scope>NUCLEOTIDE SEQUENCE [LARGE SCALE GENOMIC DNA]</scope>
    <source>
        <tissue evidence="2">Whole gametophyte</tissue>
    </source>
</reference>
<dbReference type="EMBL" id="LVLJ01003247">
    <property type="protein sequence ID" value="OAE22243.1"/>
    <property type="molecule type" value="Genomic_DNA"/>
</dbReference>
<protein>
    <submittedName>
        <fullName evidence="2">Uncharacterized protein</fullName>
    </submittedName>
</protein>
<feature type="region of interest" description="Disordered" evidence="1">
    <location>
        <begin position="81"/>
        <end position="111"/>
    </location>
</feature>
<feature type="compositionally biased region" description="Basic and acidic residues" evidence="1">
    <location>
        <begin position="88"/>
        <end position="99"/>
    </location>
</feature>